<evidence type="ECO:0000256" key="6">
    <source>
        <dbReference type="SAM" id="Phobius"/>
    </source>
</evidence>
<evidence type="ECO:0000256" key="2">
    <source>
        <dbReference type="ARBA" id="ARBA00022475"/>
    </source>
</evidence>
<evidence type="ECO:0000256" key="5">
    <source>
        <dbReference type="ARBA" id="ARBA00023136"/>
    </source>
</evidence>
<dbReference type="InterPro" id="IPR017039">
    <property type="entry name" value="Virul_fac_BrkB"/>
</dbReference>
<protein>
    <submittedName>
        <fullName evidence="7">Membrane protein</fullName>
    </submittedName>
</protein>
<keyword evidence="3 6" id="KW-0812">Transmembrane</keyword>
<dbReference type="Proteomes" id="UP000031197">
    <property type="component" value="Unassembled WGS sequence"/>
</dbReference>
<keyword evidence="8" id="KW-1185">Reference proteome</keyword>
<feature type="transmembrane region" description="Helical" evidence="6">
    <location>
        <begin position="191"/>
        <end position="210"/>
    </location>
</feature>
<dbReference type="RefSeq" id="WP_039218438.1">
    <property type="nucleotide sequence ID" value="NZ_JWLW01000012.1"/>
</dbReference>
<comment type="caution">
    <text evidence="7">The sequence shown here is derived from an EMBL/GenBank/DDBJ whole genome shotgun (WGS) entry which is preliminary data.</text>
</comment>
<accession>A0A0B3XX25</accession>
<proteinExistence type="predicted"/>
<evidence type="ECO:0000313" key="7">
    <source>
        <dbReference type="EMBL" id="KHT54176.1"/>
    </source>
</evidence>
<name>A0A0B3XX25_9ALTE</name>
<keyword evidence="4 6" id="KW-1133">Transmembrane helix</keyword>
<dbReference type="AlphaFoldDB" id="A0A0B3XX25"/>
<keyword evidence="5 6" id="KW-0472">Membrane</keyword>
<feature type="transmembrane region" description="Helical" evidence="6">
    <location>
        <begin position="147"/>
        <end position="171"/>
    </location>
</feature>
<dbReference type="EMBL" id="JWLW01000012">
    <property type="protein sequence ID" value="KHT54176.1"/>
    <property type="molecule type" value="Genomic_DNA"/>
</dbReference>
<keyword evidence="2" id="KW-1003">Cell membrane</keyword>
<dbReference type="OrthoDB" id="9781030at2"/>
<dbReference type="Pfam" id="PF03631">
    <property type="entry name" value="Virul_fac_BrkB"/>
    <property type="match status" value="1"/>
</dbReference>
<dbReference type="PIRSF" id="PIRSF035875">
    <property type="entry name" value="RNase_BN"/>
    <property type="match status" value="1"/>
</dbReference>
<reference evidence="7 8" key="1">
    <citation type="submission" date="2014-12" db="EMBL/GenBank/DDBJ databases">
        <title>Genome sequencing of Alteromonas marina AD001.</title>
        <authorList>
            <person name="Adrian T.G.S."/>
            <person name="Chan K.G."/>
        </authorList>
    </citation>
    <scope>NUCLEOTIDE SEQUENCE [LARGE SCALE GENOMIC DNA]</scope>
    <source>
        <strain evidence="7 8">AD001</strain>
    </source>
</reference>
<dbReference type="GO" id="GO:0005886">
    <property type="term" value="C:plasma membrane"/>
    <property type="evidence" value="ECO:0007669"/>
    <property type="project" value="UniProtKB-SubCell"/>
</dbReference>
<comment type="subcellular location">
    <subcellularLocation>
        <location evidence="1">Cell membrane</location>
        <topology evidence="1">Multi-pass membrane protein</topology>
    </subcellularLocation>
</comment>
<feature type="transmembrane region" description="Helical" evidence="6">
    <location>
        <begin position="43"/>
        <end position="65"/>
    </location>
</feature>
<feature type="transmembrane region" description="Helical" evidence="6">
    <location>
        <begin position="256"/>
        <end position="278"/>
    </location>
</feature>
<gene>
    <name evidence="7" type="ORF">RJ41_06485</name>
</gene>
<evidence type="ECO:0000256" key="1">
    <source>
        <dbReference type="ARBA" id="ARBA00004651"/>
    </source>
</evidence>
<feature type="transmembrane region" description="Helical" evidence="6">
    <location>
        <begin position="104"/>
        <end position="120"/>
    </location>
</feature>
<evidence type="ECO:0000313" key="8">
    <source>
        <dbReference type="Proteomes" id="UP000031197"/>
    </source>
</evidence>
<sequence>MSKERFNHAKSAFELSLKSWWSISKRIFTSLQKDNIPLISAGVAFYCLLAIFPLLGATIALYGLIVSPDELQSHMALLVNVVPNDSRYIIEEQLKNLTEKSNTALGWSFLFTLLLSLWSSSKGANALIKACNITYSEAEGRGFFKGILARITCTIFMILTVIVSLACITILPEAINWMTSNALSTEQAMWVTWPVMLALFNIALSALYRYAPHRREAQWRWVTPGSVFATLLWVVASYGFSIYLNEFGSYNKTYGSVGGIIILLMWLYLTAYIILIGAEVNSSIELQTTADSTVGEDRPMGERNAFVADHTPDDLRH</sequence>
<organism evidence="7 8">
    <name type="scientific">Alteromonas marina</name>
    <dbReference type="NCBI Taxonomy" id="203795"/>
    <lineage>
        <taxon>Bacteria</taxon>
        <taxon>Pseudomonadati</taxon>
        <taxon>Pseudomonadota</taxon>
        <taxon>Gammaproteobacteria</taxon>
        <taxon>Alteromonadales</taxon>
        <taxon>Alteromonadaceae</taxon>
        <taxon>Alteromonas/Salinimonas group</taxon>
        <taxon>Alteromonas</taxon>
    </lineage>
</organism>
<evidence type="ECO:0000256" key="3">
    <source>
        <dbReference type="ARBA" id="ARBA00022692"/>
    </source>
</evidence>
<dbReference type="PANTHER" id="PTHR30213:SF0">
    <property type="entry name" value="UPF0761 MEMBRANE PROTEIN YIHY"/>
    <property type="match status" value="1"/>
</dbReference>
<dbReference type="PANTHER" id="PTHR30213">
    <property type="entry name" value="INNER MEMBRANE PROTEIN YHJD"/>
    <property type="match status" value="1"/>
</dbReference>
<evidence type="ECO:0000256" key="4">
    <source>
        <dbReference type="ARBA" id="ARBA00022989"/>
    </source>
</evidence>
<feature type="transmembrane region" description="Helical" evidence="6">
    <location>
        <begin position="222"/>
        <end position="244"/>
    </location>
</feature>
<dbReference type="NCBIfam" id="TIGR00765">
    <property type="entry name" value="yihY_not_rbn"/>
    <property type="match status" value="1"/>
</dbReference>